<dbReference type="Gene3D" id="3.40.190.10">
    <property type="entry name" value="Periplasmic binding protein-like II"/>
    <property type="match status" value="2"/>
</dbReference>
<dbReference type="PANTHER" id="PTHR43649:SF12">
    <property type="entry name" value="DIACETYLCHITOBIOSE BINDING PROTEIN DASA"/>
    <property type="match status" value="1"/>
</dbReference>
<name>A0ABS3TZD1_9ACTN</name>
<accession>A0ABS3TZD1</accession>
<dbReference type="SUPFAM" id="SSF53850">
    <property type="entry name" value="Periplasmic binding protein-like II"/>
    <property type="match status" value="1"/>
</dbReference>
<dbReference type="PANTHER" id="PTHR43649">
    <property type="entry name" value="ARABINOSE-BINDING PROTEIN-RELATED"/>
    <property type="match status" value="1"/>
</dbReference>
<protein>
    <submittedName>
        <fullName evidence="1">Extracellular solute-binding protein</fullName>
    </submittedName>
</protein>
<dbReference type="InterPro" id="IPR006059">
    <property type="entry name" value="SBP"/>
</dbReference>
<organism evidence="1 2">
    <name type="scientific">Glycomyces niveus</name>
    <dbReference type="NCBI Taxonomy" id="2820287"/>
    <lineage>
        <taxon>Bacteria</taxon>
        <taxon>Bacillati</taxon>
        <taxon>Actinomycetota</taxon>
        <taxon>Actinomycetes</taxon>
        <taxon>Glycomycetales</taxon>
        <taxon>Glycomycetaceae</taxon>
        <taxon>Glycomyces</taxon>
    </lineage>
</organism>
<dbReference type="PROSITE" id="PS51318">
    <property type="entry name" value="TAT"/>
    <property type="match status" value="1"/>
</dbReference>
<dbReference type="Pfam" id="PF01547">
    <property type="entry name" value="SBP_bac_1"/>
    <property type="match status" value="1"/>
</dbReference>
<evidence type="ECO:0000313" key="2">
    <source>
        <dbReference type="Proteomes" id="UP000681341"/>
    </source>
</evidence>
<dbReference type="InterPro" id="IPR006311">
    <property type="entry name" value="TAT_signal"/>
</dbReference>
<dbReference type="RefSeq" id="WP_208494606.1">
    <property type="nucleotide sequence ID" value="NZ_JAGFNP010000002.1"/>
</dbReference>
<reference evidence="1 2" key="1">
    <citation type="submission" date="2021-03" db="EMBL/GenBank/DDBJ databases">
        <title>Glycomyces sp. nov., a novel actinomycete isolated from soil.</title>
        <authorList>
            <person name="Yang X."/>
            <person name="Xu X."/>
        </authorList>
    </citation>
    <scope>NUCLEOTIDE SEQUENCE [LARGE SCALE GENOMIC DNA]</scope>
    <source>
        <strain evidence="1 2">NEAU-S30</strain>
    </source>
</reference>
<evidence type="ECO:0000313" key="1">
    <source>
        <dbReference type="EMBL" id="MBO3731855.1"/>
    </source>
</evidence>
<gene>
    <name evidence="1" type="ORF">J5V16_03415</name>
</gene>
<proteinExistence type="predicted"/>
<dbReference type="InterPro" id="IPR050490">
    <property type="entry name" value="Bact_solute-bd_prot1"/>
</dbReference>
<comment type="caution">
    <text evidence="1">The sequence shown here is derived from an EMBL/GenBank/DDBJ whole genome shotgun (WGS) entry which is preliminary data.</text>
</comment>
<keyword evidence="2" id="KW-1185">Reference proteome</keyword>
<dbReference type="Proteomes" id="UP000681341">
    <property type="component" value="Unassembled WGS sequence"/>
</dbReference>
<sequence length="457" mass="48466">MSTGTERAAAREAQPGVNLSRRAVVKAGATAAVAAPALAACGPSAGGGGEGGKTLIRFLYATGDATWNAVVTAVTEAFNAQSSTVVVEPEPLPSAADYATALKTVDATGNWPALVDMRDTLTYMEAGKIAPIPESVTSLLSDEVYAPAEDGSVYIVPSTALNGEIGFNIVYDKDYFEANGLAVPTTYAEFIALLDAIKANGDAPLAMAAAEVWPSDQIWKPLAAPTFAEFSEGGGYWNAVEAGEATIADLRDPMERLKTITDEYALEGWQSTQDAQTSTLLVNGQAIMATSSAGLGRLNDIAKVDPDFNAGLFIIPADDGTLHVLKNSVNGDTAAGIAISKQAQEDGEQYDAAVEFLEYYYSVEACNLMEQTGVVSPNIKAGAEVERNSSIPGAADYFALLENPKLSWYENSPTNPNHSTFQTFFRQSRIEMMDDQITIDELIEKSQGEFEKNMAEG</sequence>
<dbReference type="EMBL" id="JAGFNP010000002">
    <property type="protein sequence ID" value="MBO3731855.1"/>
    <property type="molecule type" value="Genomic_DNA"/>
</dbReference>